<accession>A0A0E9RVT5</accession>
<name>A0A0E9RVT5_ANGAN</name>
<sequence>MPNFFFYCLLLSCLFSALFSVQKLAT</sequence>
<reference evidence="1" key="1">
    <citation type="submission" date="2014-11" db="EMBL/GenBank/DDBJ databases">
        <authorList>
            <person name="Amaro Gonzalez C."/>
        </authorList>
    </citation>
    <scope>NUCLEOTIDE SEQUENCE</scope>
</reference>
<reference evidence="1" key="2">
    <citation type="journal article" date="2015" name="Fish Shellfish Immunol.">
        <title>Early steps in the European eel (Anguilla anguilla)-Vibrio vulnificus interaction in the gills: Role of the RtxA13 toxin.</title>
        <authorList>
            <person name="Callol A."/>
            <person name="Pajuelo D."/>
            <person name="Ebbesson L."/>
            <person name="Teles M."/>
            <person name="MacKenzie S."/>
            <person name="Amaro C."/>
        </authorList>
    </citation>
    <scope>NUCLEOTIDE SEQUENCE</scope>
</reference>
<protein>
    <submittedName>
        <fullName evidence="1">Uncharacterized protein</fullName>
    </submittedName>
</protein>
<organism evidence="1">
    <name type="scientific">Anguilla anguilla</name>
    <name type="common">European freshwater eel</name>
    <name type="synonym">Muraena anguilla</name>
    <dbReference type="NCBI Taxonomy" id="7936"/>
    <lineage>
        <taxon>Eukaryota</taxon>
        <taxon>Metazoa</taxon>
        <taxon>Chordata</taxon>
        <taxon>Craniata</taxon>
        <taxon>Vertebrata</taxon>
        <taxon>Euteleostomi</taxon>
        <taxon>Actinopterygii</taxon>
        <taxon>Neopterygii</taxon>
        <taxon>Teleostei</taxon>
        <taxon>Anguilliformes</taxon>
        <taxon>Anguillidae</taxon>
        <taxon>Anguilla</taxon>
    </lineage>
</organism>
<proteinExistence type="predicted"/>
<dbReference type="EMBL" id="GBXM01075640">
    <property type="protein sequence ID" value="JAH32937.1"/>
    <property type="molecule type" value="Transcribed_RNA"/>
</dbReference>
<dbReference type="AlphaFoldDB" id="A0A0E9RVT5"/>
<evidence type="ECO:0000313" key="1">
    <source>
        <dbReference type="EMBL" id="JAH32937.1"/>
    </source>
</evidence>